<gene>
    <name evidence="1" type="ORF">HB375_17720</name>
</gene>
<evidence type="ECO:0008006" key="3">
    <source>
        <dbReference type="Google" id="ProtNLM"/>
    </source>
</evidence>
<sequence>MPLNSQQQSGFTVMEALVALAILTGLTASVLSLMATNHAAQIQSRAHLTAAIQARALIERVGRDIPLKTGTVTGISGGGRPWSITIQNFTDKTEPPNPRIHPLFEIAVNVSSAENVKASELRTIIRDAHD</sequence>
<organism evidence="1 2">
    <name type="scientific">Microvirga terricola</name>
    <dbReference type="NCBI Taxonomy" id="2719797"/>
    <lineage>
        <taxon>Bacteria</taxon>
        <taxon>Pseudomonadati</taxon>
        <taxon>Pseudomonadota</taxon>
        <taxon>Alphaproteobacteria</taxon>
        <taxon>Hyphomicrobiales</taxon>
        <taxon>Methylobacteriaceae</taxon>
        <taxon>Microvirga</taxon>
    </lineage>
</organism>
<protein>
    <recommendedName>
        <fullName evidence="3">General secretion pathway protein I</fullName>
    </recommendedName>
</protein>
<evidence type="ECO:0000313" key="2">
    <source>
        <dbReference type="Proteomes" id="UP000707352"/>
    </source>
</evidence>
<dbReference type="EMBL" id="JAATJS010000009">
    <property type="protein sequence ID" value="NIX78435.1"/>
    <property type="molecule type" value="Genomic_DNA"/>
</dbReference>
<dbReference type="Proteomes" id="UP000707352">
    <property type="component" value="Unassembled WGS sequence"/>
</dbReference>
<proteinExistence type="predicted"/>
<comment type="caution">
    <text evidence="1">The sequence shown here is derived from an EMBL/GenBank/DDBJ whole genome shotgun (WGS) entry which is preliminary data.</text>
</comment>
<evidence type="ECO:0000313" key="1">
    <source>
        <dbReference type="EMBL" id="NIX78435.1"/>
    </source>
</evidence>
<dbReference type="RefSeq" id="WP_167674434.1">
    <property type="nucleotide sequence ID" value="NZ_JAATJS010000009.1"/>
</dbReference>
<reference evidence="1 2" key="1">
    <citation type="submission" date="2020-03" db="EMBL/GenBank/DDBJ databases">
        <title>The genome sequence of Microvirga sp. c23x22.</title>
        <authorList>
            <person name="Zhang X."/>
        </authorList>
    </citation>
    <scope>NUCLEOTIDE SEQUENCE [LARGE SCALE GENOMIC DNA]</scope>
    <source>
        <strain evidence="2">c23x22</strain>
    </source>
</reference>
<name>A0ABX0VHL7_9HYPH</name>
<keyword evidence="2" id="KW-1185">Reference proteome</keyword>
<accession>A0ABX0VHL7</accession>